<evidence type="ECO:0000256" key="1">
    <source>
        <dbReference type="ARBA" id="ARBA00004370"/>
    </source>
</evidence>
<dbReference type="CDD" id="cd16461">
    <property type="entry name" value="RING-H2_EL5-like"/>
    <property type="match status" value="1"/>
</dbReference>
<evidence type="ECO:0000256" key="4">
    <source>
        <dbReference type="ARBA" id="ARBA00022771"/>
    </source>
</evidence>
<keyword evidence="4 9" id="KW-0863">Zinc-finger</keyword>
<comment type="subcellular location">
    <subcellularLocation>
        <location evidence="1">Membrane</location>
    </subcellularLocation>
</comment>
<dbReference type="PANTHER" id="PTHR46539">
    <property type="entry name" value="E3 UBIQUITIN-PROTEIN LIGASE ATL42"/>
    <property type="match status" value="1"/>
</dbReference>
<keyword evidence="2 10" id="KW-0812">Transmembrane</keyword>
<evidence type="ECO:0000256" key="2">
    <source>
        <dbReference type="ARBA" id="ARBA00022692"/>
    </source>
</evidence>
<keyword evidence="3" id="KW-0479">Metal-binding</keyword>
<dbReference type="Pfam" id="PF13639">
    <property type="entry name" value="zf-RING_2"/>
    <property type="match status" value="1"/>
</dbReference>
<evidence type="ECO:0000256" key="10">
    <source>
        <dbReference type="SAM" id="Phobius"/>
    </source>
</evidence>
<dbReference type="InterPro" id="IPR013083">
    <property type="entry name" value="Znf_RING/FYVE/PHD"/>
</dbReference>
<evidence type="ECO:0000313" key="12">
    <source>
        <dbReference type="EMBL" id="KAJ0214623.1"/>
    </source>
</evidence>
<keyword evidence="7 10" id="KW-0472">Membrane</keyword>
<evidence type="ECO:0000256" key="8">
    <source>
        <dbReference type="ARBA" id="ARBA00024209"/>
    </source>
</evidence>
<evidence type="ECO:0000256" key="7">
    <source>
        <dbReference type="ARBA" id="ARBA00023136"/>
    </source>
</evidence>
<dbReference type="EMBL" id="NBSK02000004">
    <property type="protein sequence ID" value="KAJ0214623.1"/>
    <property type="molecule type" value="Genomic_DNA"/>
</dbReference>
<evidence type="ECO:0000256" key="9">
    <source>
        <dbReference type="PROSITE-ProRule" id="PRU00175"/>
    </source>
</evidence>
<sequence>MNDELIELIIAKLSSAIVLILTSKSKILITVVAVHILRRMLKTIYHRHQFPIFTAKHNNSTTTTTATKTLYCSVCLHDVDGGQRYRRLPKCRHCFHVNCIDTWLQSRSTCPLCRNQIPLHLLPRKEEKEPGFLYLFFYFSMKAIRRKIESNFNKMMLFEATGL</sequence>
<dbReference type="Proteomes" id="UP000235145">
    <property type="component" value="Unassembled WGS sequence"/>
</dbReference>
<dbReference type="SUPFAM" id="SSF57850">
    <property type="entry name" value="RING/U-box"/>
    <property type="match status" value="1"/>
</dbReference>
<evidence type="ECO:0000256" key="5">
    <source>
        <dbReference type="ARBA" id="ARBA00022833"/>
    </source>
</evidence>
<reference evidence="12 13" key="1">
    <citation type="journal article" date="2017" name="Nat. Commun.">
        <title>Genome assembly with in vitro proximity ligation data and whole-genome triplication in lettuce.</title>
        <authorList>
            <person name="Reyes-Chin-Wo S."/>
            <person name="Wang Z."/>
            <person name="Yang X."/>
            <person name="Kozik A."/>
            <person name="Arikit S."/>
            <person name="Song C."/>
            <person name="Xia L."/>
            <person name="Froenicke L."/>
            <person name="Lavelle D.O."/>
            <person name="Truco M.J."/>
            <person name="Xia R."/>
            <person name="Zhu S."/>
            <person name="Xu C."/>
            <person name="Xu H."/>
            <person name="Xu X."/>
            <person name="Cox K."/>
            <person name="Korf I."/>
            <person name="Meyers B.C."/>
            <person name="Michelmore R.W."/>
        </authorList>
    </citation>
    <scope>NUCLEOTIDE SEQUENCE [LARGE SCALE GENOMIC DNA]</scope>
    <source>
        <strain evidence="13">cv. Salinas</strain>
        <tissue evidence="12">Seedlings</tissue>
    </source>
</reference>
<dbReference type="PANTHER" id="PTHR46539:SF33">
    <property type="entry name" value="(WILD MALAYSIAN BANANA) HYPOTHETICAL PROTEIN"/>
    <property type="match status" value="1"/>
</dbReference>
<dbReference type="InterPro" id="IPR001841">
    <property type="entry name" value="Znf_RING"/>
</dbReference>
<comment type="caution">
    <text evidence="12">The sequence shown here is derived from an EMBL/GenBank/DDBJ whole genome shotgun (WGS) entry which is preliminary data.</text>
</comment>
<dbReference type="GO" id="GO:0016020">
    <property type="term" value="C:membrane"/>
    <property type="evidence" value="ECO:0007669"/>
    <property type="project" value="UniProtKB-SubCell"/>
</dbReference>
<gene>
    <name evidence="12" type="ORF">LSAT_V11C400172260</name>
</gene>
<evidence type="ECO:0000259" key="11">
    <source>
        <dbReference type="PROSITE" id="PS50089"/>
    </source>
</evidence>
<feature type="transmembrane region" description="Helical" evidence="10">
    <location>
        <begin position="16"/>
        <end position="37"/>
    </location>
</feature>
<name>A0A9R1W079_LACSA</name>
<evidence type="ECO:0000256" key="6">
    <source>
        <dbReference type="ARBA" id="ARBA00022989"/>
    </source>
</evidence>
<evidence type="ECO:0000313" key="13">
    <source>
        <dbReference type="Proteomes" id="UP000235145"/>
    </source>
</evidence>
<comment type="similarity">
    <text evidence="8">Belongs to the RING-type zinc finger family. ATL subfamily.</text>
</comment>
<dbReference type="PROSITE" id="PS50089">
    <property type="entry name" value="ZF_RING_2"/>
    <property type="match status" value="1"/>
</dbReference>
<dbReference type="Gene3D" id="3.30.40.10">
    <property type="entry name" value="Zinc/RING finger domain, C3HC4 (zinc finger)"/>
    <property type="match status" value="1"/>
</dbReference>
<proteinExistence type="inferred from homology"/>
<dbReference type="AlphaFoldDB" id="A0A9R1W079"/>
<keyword evidence="13" id="KW-1185">Reference proteome</keyword>
<protein>
    <recommendedName>
        <fullName evidence="11">RING-type domain-containing protein</fullName>
    </recommendedName>
</protein>
<accession>A0A9R1W079</accession>
<evidence type="ECO:0000256" key="3">
    <source>
        <dbReference type="ARBA" id="ARBA00022723"/>
    </source>
</evidence>
<keyword evidence="5" id="KW-0862">Zinc</keyword>
<organism evidence="12 13">
    <name type="scientific">Lactuca sativa</name>
    <name type="common">Garden lettuce</name>
    <dbReference type="NCBI Taxonomy" id="4236"/>
    <lineage>
        <taxon>Eukaryota</taxon>
        <taxon>Viridiplantae</taxon>
        <taxon>Streptophyta</taxon>
        <taxon>Embryophyta</taxon>
        <taxon>Tracheophyta</taxon>
        <taxon>Spermatophyta</taxon>
        <taxon>Magnoliopsida</taxon>
        <taxon>eudicotyledons</taxon>
        <taxon>Gunneridae</taxon>
        <taxon>Pentapetalae</taxon>
        <taxon>asterids</taxon>
        <taxon>campanulids</taxon>
        <taxon>Asterales</taxon>
        <taxon>Asteraceae</taxon>
        <taxon>Cichorioideae</taxon>
        <taxon>Cichorieae</taxon>
        <taxon>Lactucinae</taxon>
        <taxon>Lactuca</taxon>
    </lineage>
</organism>
<feature type="domain" description="RING-type" evidence="11">
    <location>
        <begin position="72"/>
        <end position="114"/>
    </location>
</feature>
<dbReference type="GO" id="GO:0008270">
    <property type="term" value="F:zinc ion binding"/>
    <property type="evidence" value="ECO:0007669"/>
    <property type="project" value="UniProtKB-KW"/>
</dbReference>
<keyword evidence="6 10" id="KW-1133">Transmembrane helix</keyword>
<dbReference type="SMART" id="SM00184">
    <property type="entry name" value="RING"/>
    <property type="match status" value="1"/>
</dbReference>